<evidence type="ECO:0000256" key="3">
    <source>
        <dbReference type="ARBA" id="ARBA00035497"/>
    </source>
</evidence>
<keyword evidence="2 4" id="KW-0687">Ribonucleoprotein</keyword>
<dbReference type="InterPro" id="IPR021131">
    <property type="entry name" value="Ribosomal_uL15/eL18"/>
</dbReference>
<sequence length="89" mass="8993">MMLSIPKSRGFVGPSVKPATVNVGAIGKVFENGAVVNPQALEKKGLVSHTNRGVKVLGDGAIGIRVKLEGCKVSAPAKQKIEAAGGSVA</sequence>
<evidence type="ECO:0000259" key="6">
    <source>
        <dbReference type="Pfam" id="PF00828"/>
    </source>
</evidence>
<evidence type="ECO:0000256" key="2">
    <source>
        <dbReference type="ARBA" id="ARBA00023274"/>
    </source>
</evidence>
<dbReference type="EMBL" id="LCRI01000001">
    <property type="protein sequence ID" value="KKW33327.1"/>
    <property type="molecule type" value="Genomic_DNA"/>
</dbReference>
<dbReference type="Gene3D" id="3.100.10.10">
    <property type="match status" value="1"/>
</dbReference>
<evidence type="ECO:0000256" key="4">
    <source>
        <dbReference type="RuleBase" id="RU003888"/>
    </source>
</evidence>
<dbReference type="PATRIC" id="fig|1618980.3.peg.21"/>
<organism evidence="7 8">
    <name type="scientific">Candidatus Uhrbacteria bacterium GW2011_GWA2_53_10</name>
    <dbReference type="NCBI Taxonomy" id="1618980"/>
    <lineage>
        <taxon>Bacteria</taxon>
        <taxon>Candidatus Uhriibacteriota</taxon>
    </lineage>
</organism>
<dbReference type="Proteomes" id="UP000034711">
    <property type="component" value="Unassembled WGS sequence"/>
</dbReference>
<dbReference type="GO" id="GO:0005840">
    <property type="term" value="C:ribosome"/>
    <property type="evidence" value="ECO:0007669"/>
    <property type="project" value="UniProtKB-KW"/>
</dbReference>
<evidence type="ECO:0000256" key="1">
    <source>
        <dbReference type="ARBA" id="ARBA00022980"/>
    </source>
</evidence>
<dbReference type="GO" id="GO:0003735">
    <property type="term" value="F:structural constituent of ribosome"/>
    <property type="evidence" value="ECO:0007669"/>
    <property type="project" value="InterPro"/>
</dbReference>
<dbReference type="InterPro" id="IPR036227">
    <property type="entry name" value="Ribosomal_uL15/eL18_sf"/>
</dbReference>
<evidence type="ECO:0000256" key="5">
    <source>
        <dbReference type="RuleBase" id="RU003889"/>
    </source>
</evidence>
<dbReference type="GO" id="GO:1990904">
    <property type="term" value="C:ribonucleoprotein complex"/>
    <property type="evidence" value="ECO:0007669"/>
    <property type="project" value="UniProtKB-KW"/>
</dbReference>
<feature type="domain" description="Large ribosomal subunit protein uL15/eL18" evidence="6">
    <location>
        <begin position="20"/>
        <end position="88"/>
    </location>
</feature>
<dbReference type="Pfam" id="PF00828">
    <property type="entry name" value="Ribosomal_L27A"/>
    <property type="match status" value="1"/>
</dbReference>
<reference evidence="7 8" key="1">
    <citation type="journal article" date="2015" name="Nature">
        <title>rRNA introns, odd ribosomes, and small enigmatic genomes across a large radiation of phyla.</title>
        <authorList>
            <person name="Brown C.T."/>
            <person name="Hug L.A."/>
            <person name="Thomas B.C."/>
            <person name="Sharon I."/>
            <person name="Castelle C.J."/>
            <person name="Singh A."/>
            <person name="Wilkins M.J."/>
            <person name="Williams K.H."/>
            <person name="Banfield J.F."/>
        </authorList>
    </citation>
    <scope>NUCLEOTIDE SEQUENCE [LARGE SCALE GENOMIC DNA]</scope>
</reference>
<name>A0A0G1ZY18_9BACT</name>
<keyword evidence="1 4" id="KW-0689">Ribosomal protein</keyword>
<comment type="caution">
    <text evidence="7">The sequence shown here is derived from an EMBL/GenBank/DDBJ whole genome shotgun (WGS) entry which is preliminary data.</text>
</comment>
<dbReference type="AlphaFoldDB" id="A0A0G1ZY18"/>
<evidence type="ECO:0000313" key="8">
    <source>
        <dbReference type="Proteomes" id="UP000034711"/>
    </source>
</evidence>
<evidence type="ECO:0000313" key="7">
    <source>
        <dbReference type="EMBL" id="KKW33327.1"/>
    </source>
</evidence>
<accession>A0A0G1ZY18</accession>
<gene>
    <name evidence="7" type="ORF">UY77_C0001G0022</name>
</gene>
<dbReference type="GO" id="GO:0006412">
    <property type="term" value="P:translation"/>
    <property type="evidence" value="ECO:0007669"/>
    <property type="project" value="InterPro"/>
</dbReference>
<dbReference type="SUPFAM" id="SSF52080">
    <property type="entry name" value="Ribosomal proteins L15p and L18e"/>
    <property type="match status" value="1"/>
</dbReference>
<comment type="similarity">
    <text evidence="4">Belongs to the universal ribosomal protein uL15 family.</text>
</comment>
<proteinExistence type="inferred from homology"/>
<dbReference type="PROSITE" id="PS00475">
    <property type="entry name" value="RIBOSOMAL_L15"/>
    <property type="match status" value="1"/>
</dbReference>
<protein>
    <recommendedName>
        <fullName evidence="3 5">50S ribosomal protein L15</fullName>
    </recommendedName>
</protein>
<dbReference type="InterPro" id="IPR001196">
    <property type="entry name" value="Ribosomal_uL15_CS"/>
</dbReference>